<dbReference type="SMART" id="SM00257">
    <property type="entry name" value="LysM"/>
    <property type="match status" value="2"/>
</dbReference>
<feature type="domain" description="GH18" evidence="7">
    <location>
        <begin position="147"/>
        <end position="417"/>
    </location>
</feature>
<dbReference type="InterPro" id="IPR001223">
    <property type="entry name" value="Glyco_hydro18_cat"/>
</dbReference>
<dbReference type="PROSITE" id="PS01095">
    <property type="entry name" value="GH18_1"/>
    <property type="match status" value="1"/>
</dbReference>
<evidence type="ECO:0000256" key="2">
    <source>
        <dbReference type="ARBA" id="ARBA00023295"/>
    </source>
</evidence>
<dbReference type="SUPFAM" id="SSF54106">
    <property type="entry name" value="LysM domain"/>
    <property type="match status" value="2"/>
</dbReference>
<evidence type="ECO:0000256" key="5">
    <source>
        <dbReference type="SAM" id="SignalP"/>
    </source>
</evidence>
<dbReference type="PROSITE" id="PS51782">
    <property type="entry name" value="LYSM"/>
    <property type="match status" value="2"/>
</dbReference>
<feature type="chain" id="PRO_5039445730" description="Chitinase" evidence="5">
    <location>
        <begin position="20"/>
        <end position="417"/>
    </location>
</feature>
<dbReference type="InterPro" id="IPR017853">
    <property type="entry name" value="GH"/>
</dbReference>
<evidence type="ECO:0008006" key="10">
    <source>
        <dbReference type="Google" id="ProtNLM"/>
    </source>
</evidence>
<comment type="caution">
    <text evidence="8">The sequence shown here is derived from an EMBL/GenBank/DDBJ whole genome shotgun (WGS) entry which is preliminary data.</text>
</comment>
<dbReference type="CDD" id="cd06544">
    <property type="entry name" value="GH18_narbonin"/>
    <property type="match status" value="1"/>
</dbReference>
<name>A0A9D4UQY8_ADICA</name>
<keyword evidence="5" id="KW-0732">Signal</keyword>
<dbReference type="InterPro" id="IPR036779">
    <property type="entry name" value="LysM_dom_sf"/>
</dbReference>
<dbReference type="PANTHER" id="PTHR46476:SF13">
    <property type="entry name" value="2, PUTATIVE, EXPRESSED-RELATED"/>
    <property type="match status" value="1"/>
</dbReference>
<reference evidence="8" key="1">
    <citation type="submission" date="2021-01" db="EMBL/GenBank/DDBJ databases">
        <title>Adiantum capillus-veneris genome.</title>
        <authorList>
            <person name="Fang Y."/>
            <person name="Liao Q."/>
        </authorList>
    </citation>
    <scope>NUCLEOTIDE SEQUENCE</scope>
    <source>
        <strain evidence="8">H3</strain>
        <tissue evidence="8">Leaf</tissue>
    </source>
</reference>
<dbReference type="PRINTS" id="PR00551">
    <property type="entry name" value="2SGLOBULIN"/>
</dbReference>
<evidence type="ECO:0000259" key="7">
    <source>
        <dbReference type="PROSITE" id="PS51910"/>
    </source>
</evidence>
<dbReference type="Gene3D" id="3.10.350.10">
    <property type="entry name" value="LysM domain"/>
    <property type="match status" value="2"/>
</dbReference>
<dbReference type="InterPro" id="IPR001579">
    <property type="entry name" value="Glyco_hydro_18_chit_AS"/>
</dbReference>
<comment type="similarity">
    <text evidence="4">Belongs to the glycosyl hydrolase 18 family.</text>
</comment>
<dbReference type="GO" id="GO:0004553">
    <property type="term" value="F:hydrolase activity, hydrolyzing O-glycosyl compounds"/>
    <property type="evidence" value="ECO:0007669"/>
    <property type="project" value="InterPro"/>
</dbReference>
<dbReference type="InterPro" id="IPR000677">
    <property type="entry name" value="Chitinase-like"/>
</dbReference>
<organism evidence="8 9">
    <name type="scientific">Adiantum capillus-veneris</name>
    <name type="common">Maidenhair fern</name>
    <dbReference type="NCBI Taxonomy" id="13818"/>
    <lineage>
        <taxon>Eukaryota</taxon>
        <taxon>Viridiplantae</taxon>
        <taxon>Streptophyta</taxon>
        <taxon>Embryophyta</taxon>
        <taxon>Tracheophyta</taxon>
        <taxon>Polypodiopsida</taxon>
        <taxon>Polypodiidae</taxon>
        <taxon>Polypodiales</taxon>
        <taxon>Pteridineae</taxon>
        <taxon>Pteridaceae</taxon>
        <taxon>Vittarioideae</taxon>
        <taxon>Adiantum</taxon>
    </lineage>
</organism>
<dbReference type="Pfam" id="PF01476">
    <property type="entry name" value="LysM"/>
    <property type="match status" value="2"/>
</dbReference>
<dbReference type="InterPro" id="IPR018392">
    <property type="entry name" value="LysM"/>
</dbReference>
<accession>A0A9D4UQY8</accession>
<dbReference type="Gene3D" id="3.20.20.80">
    <property type="entry name" value="Glycosidases"/>
    <property type="match status" value="1"/>
</dbReference>
<feature type="signal peptide" evidence="5">
    <location>
        <begin position="1"/>
        <end position="19"/>
    </location>
</feature>
<dbReference type="AlphaFoldDB" id="A0A9D4UQY8"/>
<proteinExistence type="inferred from homology"/>
<gene>
    <name evidence="8" type="ORF">GOP47_0012411</name>
</gene>
<feature type="domain" description="LysM" evidence="6">
    <location>
        <begin position="87"/>
        <end position="131"/>
    </location>
</feature>
<dbReference type="Proteomes" id="UP000886520">
    <property type="component" value="Chromosome 12"/>
</dbReference>
<feature type="domain" description="LysM" evidence="6">
    <location>
        <begin position="29"/>
        <end position="73"/>
    </location>
</feature>
<evidence type="ECO:0000313" key="8">
    <source>
        <dbReference type="EMBL" id="KAI5072305.1"/>
    </source>
</evidence>
<dbReference type="Pfam" id="PF00704">
    <property type="entry name" value="Glyco_hydro_18"/>
    <property type="match status" value="1"/>
</dbReference>
<keyword evidence="9" id="KW-1185">Reference proteome</keyword>
<dbReference type="EMBL" id="JABFUD020000012">
    <property type="protein sequence ID" value="KAI5072305.1"/>
    <property type="molecule type" value="Genomic_DNA"/>
</dbReference>
<keyword evidence="1 3" id="KW-0378">Hydrolase</keyword>
<dbReference type="SUPFAM" id="SSF51445">
    <property type="entry name" value="(Trans)glycosidases"/>
    <property type="match status" value="1"/>
</dbReference>
<dbReference type="PROSITE" id="PS51910">
    <property type="entry name" value="GH18_2"/>
    <property type="match status" value="1"/>
</dbReference>
<dbReference type="OrthoDB" id="3012298at2759"/>
<keyword evidence="2 3" id="KW-0326">Glycosidase</keyword>
<evidence type="ECO:0000256" key="1">
    <source>
        <dbReference type="ARBA" id="ARBA00022801"/>
    </source>
</evidence>
<dbReference type="PANTHER" id="PTHR46476">
    <property type="entry name" value="CHITINASE 2-LIKE"/>
    <property type="match status" value="1"/>
</dbReference>
<evidence type="ECO:0000256" key="4">
    <source>
        <dbReference type="RuleBase" id="RU004453"/>
    </source>
</evidence>
<evidence type="ECO:0000256" key="3">
    <source>
        <dbReference type="RuleBase" id="RU000489"/>
    </source>
</evidence>
<dbReference type="CDD" id="cd00118">
    <property type="entry name" value="LysM"/>
    <property type="match status" value="2"/>
</dbReference>
<evidence type="ECO:0000313" key="9">
    <source>
        <dbReference type="Proteomes" id="UP000886520"/>
    </source>
</evidence>
<dbReference type="GO" id="GO:0005975">
    <property type="term" value="P:carbohydrate metabolic process"/>
    <property type="evidence" value="ECO:0007669"/>
    <property type="project" value="InterPro"/>
</dbReference>
<sequence length="417" mass="44553">MRSVYLLALGLVISTFFNHENFLVMADCSTYIVEPGDTCYAISQAYGISLSDFQSWNAGINCNNLQIGQSVCISKPTASSPSGSTCTTYTIKFGDTCYAISQAHGISLSEFQSWNAGINCNNLQIGQIVCVSKPAAAPAPSSQFNGKTFREYIGALYNGVHFTDVPIRNDVTFHFILAFAIDYASASAPTNGGFKIYWQNAVLTPDTVKAIKAQHQNVKVMVSLGGDTISDQFVQFKATSVDSWVTNAVSSLTSLINEYHLDGIDIDFEHFDGVSTQTFVSCIGQLITQLKAKGVISVASIAPFDGVESQYTALWGQYSSVIDLVNFQFYSYGGSVSASQYVSLYNTAAAKYGGGAKVLVSFSTGGVGPAPSTVLSACQQLKASGKLPGIFIFSADGSYASSTKFQYEEQAQALLAS</sequence>
<protein>
    <recommendedName>
        <fullName evidence="10">Chitinase</fullName>
    </recommendedName>
</protein>
<evidence type="ECO:0000259" key="6">
    <source>
        <dbReference type="PROSITE" id="PS51782"/>
    </source>
</evidence>